<feature type="region of interest" description="Disordered" evidence="1">
    <location>
        <begin position="556"/>
        <end position="583"/>
    </location>
</feature>
<gene>
    <name evidence="2" type="ORF">BIW11_14157</name>
</gene>
<dbReference type="EMBL" id="MNPL01032455">
    <property type="protein sequence ID" value="OQR66443.1"/>
    <property type="molecule type" value="Genomic_DNA"/>
</dbReference>
<evidence type="ECO:0000256" key="1">
    <source>
        <dbReference type="SAM" id="MobiDB-lite"/>
    </source>
</evidence>
<feature type="compositionally biased region" description="Low complexity" evidence="1">
    <location>
        <begin position="455"/>
        <end position="464"/>
    </location>
</feature>
<feature type="region of interest" description="Disordered" evidence="1">
    <location>
        <begin position="455"/>
        <end position="474"/>
    </location>
</feature>
<feature type="compositionally biased region" description="Polar residues" evidence="1">
    <location>
        <begin position="280"/>
        <end position="302"/>
    </location>
</feature>
<reference evidence="2 3" key="1">
    <citation type="journal article" date="2017" name="Gigascience">
        <title>Draft genome of the honey bee ectoparasitic mite, Tropilaelaps mercedesae, is shaped by the parasitic life history.</title>
        <authorList>
            <person name="Dong X."/>
            <person name="Armstrong S.D."/>
            <person name="Xia D."/>
            <person name="Makepeace B.L."/>
            <person name="Darby A.C."/>
            <person name="Kadowaki T."/>
        </authorList>
    </citation>
    <scope>NUCLEOTIDE SEQUENCE [LARGE SCALE GENOMIC DNA]</scope>
    <source>
        <strain evidence="2">Wuxi-XJTLU</strain>
    </source>
</reference>
<organism evidence="2 3">
    <name type="scientific">Tropilaelaps mercedesae</name>
    <dbReference type="NCBI Taxonomy" id="418985"/>
    <lineage>
        <taxon>Eukaryota</taxon>
        <taxon>Metazoa</taxon>
        <taxon>Ecdysozoa</taxon>
        <taxon>Arthropoda</taxon>
        <taxon>Chelicerata</taxon>
        <taxon>Arachnida</taxon>
        <taxon>Acari</taxon>
        <taxon>Parasitiformes</taxon>
        <taxon>Mesostigmata</taxon>
        <taxon>Gamasina</taxon>
        <taxon>Dermanyssoidea</taxon>
        <taxon>Laelapidae</taxon>
        <taxon>Tropilaelaps</taxon>
    </lineage>
</organism>
<feature type="region of interest" description="Disordered" evidence="1">
    <location>
        <begin position="486"/>
        <end position="544"/>
    </location>
</feature>
<keyword evidence="3" id="KW-1185">Reference proteome</keyword>
<evidence type="ECO:0000313" key="3">
    <source>
        <dbReference type="Proteomes" id="UP000192247"/>
    </source>
</evidence>
<feature type="region of interest" description="Disordered" evidence="1">
    <location>
        <begin position="10"/>
        <end position="29"/>
    </location>
</feature>
<proteinExistence type="predicted"/>
<name>A0A1V9WYT7_9ACAR</name>
<sequence length="603" mass="63777">MIVWRGEDFCGQEPEGNEVEDENSNRMDSLQGPGFVYAREQSAGGPVSKGGLGLRDGACQRRAPQVEKSRGWKGGVPCEAAIALGVERQPSTTIVDNKRPSGEASYFVKNSKNRLFDRASWDRFATLPATDEASVSATLLRILRVGYTGRIRRGGQRDVVDFVRRLRSLTQRFCHPNLRVVVNCVANTARKIVAWLMAGGGVKLTTQPGALLTGETGDAISAAESCRPDTTTRWVHLLPSDIARDHLKRLTIEYDIGFRRAGEERYCKLPKLLVVKRATGPSTGKKTSDIGQATPRTDSHYPTTIMRRDGTNWCCLTVCQALGEFGGFREAFRRQRTGLDVLGGHAAGVSVRPRSHPGTPQSPPPSIGLPNLDPHLRQGNMTLGVAIVGGNGMAPSCDYTVPQHPTSSGSGGGPIYMVAGGNGIGGGGHNLNNNINNNAGLGNGSTSSTATMASLLHHQQQQQQGPQRVGSCAAVATPPAGVGYAFSGGDVRNSSSSLDSGRGSSSSGSESSSFTSATGHSGNSSSSSSNNNSGNNNNNNNNNKVCIRREAGSLAASGSRAHRAPRVAVKSCGGNAPWSSLSTDDYTWARERRVGQPPENGGR</sequence>
<protein>
    <submittedName>
        <fullName evidence="2">Uncharacterized protein</fullName>
    </submittedName>
</protein>
<evidence type="ECO:0000313" key="2">
    <source>
        <dbReference type="EMBL" id="OQR66443.1"/>
    </source>
</evidence>
<feature type="compositionally biased region" description="Low complexity" evidence="1">
    <location>
        <begin position="494"/>
        <end position="543"/>
    </location>
</feature>
<comment type="caution">
    <text evidence="2">The sequence shown here is derived from an EMBL/GenBank/DDBJ whole genome shotgun (WGS) entry which is preliminary data.</text>
</comment>
<feature type="region of interest" description="Disordered" evidence="1">
    <location>
        <begin position="280"/>
        <end position="303"/>
    </location>
</feature>
<dbReference type="AlphaFoldDB" id="A0A1V9WYT7"/>
<dbReference type="Proteomes" id="UP000192247">
    <property type="component" value="Unassembled WGS sequence"/>
</dbReference>
<accession>A0A1V9WYT7</accession>
<dbReference type="InParanoid" id="A0A1V9WYT7"/>